<feature type="region of interest" description="Disordered" evidence="1">
    <location>
        <begin position="1"/>
        <end position="25"/>
    </location>
</feature>
<evidence type="ECO:0000313" key="4">
    <source>
        <dbReference type="Proteomes" id="UP001230504"/>
    </source>
</evidence>
<gene>
    <name evidence="3" type="ORF">LY79DRAFT_538168</name>
</gene>
<accession>A0AAD8V904</accession>
<dbReference type="EMBL" id="JAHLJV010000004">
    <property type="protein sequence ID" value="KAK1598772.1"/>
    <property type="molecule type" value="Genomic_DNA"/>
</dbReference>
<dbReference type="RefSeq" id="XP_060419449.1">
    <property type="nucleotide sequence ID" value="XM_060556716.1"/>
</dbReference>
<keyword evidence="2" id="KW-1133">Transmembrane helix</keyword>
<protein>
    <submittedName>
        <fullName evidence="3">Uncharacterized protein</fullName>
    </submittedName>
</protein>
<dbReference type="AlphaFoldDB" id="A0AAD8V904"/>
<keyword evidence="4" id="KW-1185">Reference proteome</keyword>
<keyword evidence="2" id="KW-0472">Membrane</keyword>
<proteinExistence type="predicted"/>
<keyword evidence="2" id="KW-0812">Transmembrane</keyword>
<evidence type="ECO:0000256" key="2">
    <source>
        <dbReference type="SAM" id="Phobius"/>
    </source>
</evidence>
<dbReference type="GeneID" id="85440956"/>
<comment type="caution">
    <text evidence="3">The sequence shown here is derived from an EMBL/GenBank/DDBJ whole genome shotgun (WGS) entry which is preliminary data.</text>
</comment>
<feature type="compositionally biased region" description="Basic and acidic residues" evidence="1">
    <location>
        <begin position="110"/>
        <end position="119"/>
    </location>
</feature>
<sequence>MTPRIAQDHIPPSNQEPDSPHRRGFFFVPTPLPKPPGIFLIVNTTVIIFFFCFCFLRLRRLCPEWLAVNSEVMSGLVSFGLVAVASLSHARSHAAHPDKKSTTSSSADPIVRKTETPPP</sequence>
<dbReference type="Proteomes" id="UP001230504">
    <property type="component" value="Unassembled WGS sequence"/>
</dbReference>
<organism evidence="3 4">
    <name type="scientific">Colletotrichum navitas</name>
    <dbReference type="NCBI Taxonomy" id="681940"/>
    <lineage>
        <taxon>Eukaryota</taxon>
        <taxon>Fungi</taxon>
        <taxon>Dikarya</taxon>
        <taxon>Ascomycota</taxon>
        <taxon>Pezizomycotina</taxon>
        <taxon>Sordariomycetes</taxon>
        <taxon>Hypocreomycetidae</taxon>
        <taxon>Glomerellales</taxon>
        <taxon>Glomerellaceae</taxon>
        <taxon>Colletotrichum</taxon>
        <taxon>Colletotrichum graminicola species complex</taxon>
    </lineage>
</organism>
<name>A0AAD8V904_9PEZI</name>
<reference evidence="3" key="1">
    <citation type="submission" date="2021-06" db="EMBL/GenBank/DDBJ databases">
        <title>Comparative genomics, transcriptomics and evolutionary studies reveal genomic signatures of adaptation to plant cell wall in hemibiotrophic fungi.</title>
        <authorList>
            <consortium name="DOE Joint Genome Institute"/>
            <person name="Baroncelli R."/>
            <person name="Diaz J.F."/>
            <person name="Benocci T."/>
            <person name="Peng M."/>
            <person name="Battaglia E."/>
            <person name="Haridas S."/>
            <person name="Andreopoulos W."/>
            <person name="Labutti K."/>
            <person name="Pangilinan J."/>
            <person name="Floch G.L."/>
            <person name="Makela M.R."/>
            <person name="Henrissat B."/>
            <person name="Grigoriev I.V."/>
            <person name="Crouch J.A."/>
            <person name="De Vries R.P."/>
            <person name="Sukno S.A."/>
            <person name="Thon M.R."/>
        </authorList>
    </citation>
    <scope>NUCLEOTIDE SEQUENCE</scope>
    <source>
        <strain evidence="3">CBS 125086</strain>
    </source>
</reference>
<evidence type="ECO:0000313" key="3">
    <source>
        <dbReference type="EMBL" id="KAK1598772.1"/>
    </source>
</evidence>
<feature type="transmembrane region" description="Helical" evidence="2">
    <location>
        <begin position="37"/>
        <end position="56"/>
    </location>
</feature>
<evidence type="ECO:0000256" key="1">
    <source>
        <dbReference type="SAM" id="MobiDB-lite"/>
    </source>
</evidence>
<feature type="region of interest" description="Disordered" evidence="1">
    <location>
        <begin position="91"/>
        <end position="119"/>
    </location>
</feature>